<evidence type="ECO:0000256" key="1">
    <source>
        <dbReference type="SAM" id="Phobius"/>
    </source>
</evidence>
<evidence type="ECO:0000313" key="3">
    <source>
        <dbReference type="Proteomes" id="UP000015104"/>
    </source>
</evidence>
<dbReference type="HOGENOM" id="CLU_2515558_0_0_1"/>
<dbReference type="Proteomes" id="UP000015104">
    <property type="component" value="Unassembled WGS sequence"/>
</dbReference>
<proteinExistence type="predicted"/>
<dbReference type="EnsemblMetazoa" id="tetur09g06729.1">
    <property type="protein sequence ID" value="tetur09g06729.1"/>
    <property type="gene ID" value="tetur09g06729"/>
</dbReference>
<dbReference type="EMBL" id="CAEY01002034">
    <property type="status" value="NOT_ANNOTATED_CDS"/>
    <property type="molecule type" value="Genomic_DNA"/>
</dbReference>
<dbReference type="AlphaFoldDB" id="T1KEI9"/>
<organism evidence="2 3">
    <name type="scientific">Tetranychus urticae</name>
    <name type="common">Two-spotted spider mite</name>
    <dbReference type="NCBI Taxonomy" id="32264"/>
    <lineage>
        <taxon>Eukaryota</taxon>
        <taxon>Metazoa</taxon>
        <taxon>Ecdysozoa</taxon>
        <taxon>Arthropoda</taxon>
        <taxon>Chelicerata</taxon>
        <taxon>Arachnida</taxon>
        <taxon>Acari</taxon>
        <taxon>Acariformes</taxon>
        <taxon>Trombidiformes</taxon>
        <taxon>Prostigmata</taxon>
        <taxon>Eleutherengona</taxon>
        <taxon>Raphignathae</taxon>
        <taxon>Tetranychoidea</taxon>
        <taxon>Tetranychidae</taxon>
        <taxon>Tetranychus</taxon>
    </lineage>
</organism>
<keyword evidence="3" id="KW-1185">Reference proteome</keyword>
<feature type="transmembrane region" description="Helical" evidence="1">
    <location>
        <begin position="48"/>
        <end position="75"/>
    </location>
</feature>
<accession>T1KEI9</accession>
<name>T1KEI9_TETUR</name>
<evidence type="ECO:0000313" key="2">
    <source>
        <dbReference type="EnsemblMetazoa" id="tetur09g06729.1"/>
    </source>
</evidence>
<keyword evidence="1" id="KW-0812">Transmembrane</keyword>
<protein>
    <recommendedName>
        <fullName evidence="4">Dolichol phosphate-mannose biosynthesis regulatory protein</fullName>
    </recommendedName>
</protein>
<keyword evidence="1" id="KW-0472">Membrane</keyword>
<keyword evidence="1" id="KW-1133">Transmembrane helix</keyword>
<reference evidence="2" key="2">
    <citation type="submission" date="2015-06" db="UniProtKB">
        <authorList>
            <consortium name="EnsemblMetazoa"/>
        </authorList>
    </citation>
    <scope>IDENTIFICATION</scope>
</reference>
<reference evidence="3" key="1">
    <citation type="submission" date="2011-08" db="EMBL/GenBank/DDBJ databases">
        <authorList>
            <person name="Rombauts S."/>
        </authorList>
    </citation>
    <scope>NUCLEOTIDE SEQUENCE</scope>
    <source>
        <strain evidence="3">London</strain>
    </source>
</reference>
<evidence type="ECO:0008006" key="4">
    <source>
        <dbReference type="Google" id="ProtNLM"/>
    </source>
</evidence>
<sequence>MNWDRSIGLIALTTTGISLLTYSFFILIVPILPPMEIDADESFFSRGLLFWLITPPIAIASMIYLTSFIILFRLYMELKDGKKKQ</sequence>
<feature type="transmembrane region" description="Helical" evidence="1">
    <location>
        <begin position="7"/>
        <end position="28"/>
    </location>
</feature>